<dbReference type="Proteomes" id="UP000179183">
    <property type="component" value="Unassembled WGS sequence"/>
</dbReference>
<gene>
    <name evidence="4" type="ORF">A3D34_00075</name>
</gene>
<dbReference type="GO" id="GO:0016779">
    <property type="term" value="F:nucleotidyltransferase activity"/>
    <property type="evidence" value="ECO:0007669"/>
    <property type="project" value="UniProtKB-KW"/>
</dbReference>
<keyword evidence="2" id="KW-0548">Nucleotidyltransferase</keyword>
<comment type="caution">
    <text evidence="4">The sequence shown here is derived from an EMBL/GenBank/DDBJ whole genome shotgun (WGS) entry which is preliminary data.</text>
</comment>
<dbReference type="EMBL" id="MHOQ01000024">
    <property type="protein sequence ID" value="OGZ66645.1"/>
    <property type="molecule type" value="Genomic_DNA"/>
</dbReference>
<evidence type="ECO:0000313" key="5">
    <source>
        <dbReference type="Proteomes" id="UP000179183"/>
    </source>
</evidence>
<evidence type="ECO:0000259" key="3">
    <source>
        <dbReference type="Pfam" id="PF01467"/>
    </source>
</evidence>
<dbReference type="InterPro" id="IPR004821">
    <property type="entry name" value="Cyt_trans-like"/>
</dbReference>
<dbReference type="PANTHER" id="PTHR43793:SF1">
    <property type="entry name" value="FAD SYNTHASE"/>
    <property type="match status" value="1"/>
</dbReference>
<protein>
    <recommendedName>
        <fullName evidence="3">Cytidyltransferase-like domain-containing protein</fullName>
    </recommendedName>
</protein>
<organism evidence="4 5">
    <name type="scientific">Candidatus Staskawiczbacteria bacterium RIFCSPHIGHO2_02_FULL_33_16</name>
    <dbReference type="NCBI Taxonomy" id="1802204"/>
    <lineage>
        <taxon>Bacteria</taxon>
        <taxon>Candidatus Staskawicziibacteriota</taxon>
    </lineage>
</organism>
<evidence type="ECO:0000256" key="1">
    <source>
        <dbReference type="ARBA" id="ARBA00022679"/>
    </source>
</evidence>
<dbReference type="Gene3D" id="3.40.50.620">
    <property type="entry name" value="HUPs"/>
    <property type="match status" value="1"/>
</dbReference>
<proteinExistence type="predicted"/>
<dbReference type="PANTHER" id="PTHR43793">
    <property type="entry name" value="FAD SYNTHASE"/>
    <property type="match status" value="1"/>
</dbReference>
<name>A0A1G2HW03_9BACT</name>
<feature type="domain" description="Cytidyltransferase-like" evidence="3">
    <location>
        <begin position="7"/>
        <end position="110"/>
    </location>
</feature>
<evidence type="ECO:0000256" key="2">
    <source>
        <dbReference type="ARBA" id="ARBA00022695"/>
    </source>
</evidence>
<dbReference type="InterPro" id="IPR050385">
    <property type="entry name" value="Archaeal_FAD_synthase"/>
</dbReference>
<dbReference type="AlphaFoldDB" id="A0A1G2HW03"/>
<evidence type="ECO:0000313" key="4">
    <source>
        <dbReference type="EMBL" id="OGZ66645.1"/>
    </source>
</evidence>
<accession>A0A1G2HW03</accession>
<dbReference type="NCBIfam" id="TIGR00125">
    <property type="entry name" value="cyt_tran_rel"/>
    <property type="match status" value="1"/>
</dbReference>
<dbReference type="InterPro" id="IPR014729">
    <property type="entry name" value="Rossmann-like_a/b/a_fold"/>
</dbReference>
<dbReference type="SUPFAM" id="SSF52374">
    <property type="entry name" value="Nucleotidylyl transferase"/>
    <property type="match status" value="1"/>
</dbReference>
<reference evidence="4 5" key="1">
    <citation type="journal article" date="2016" name="Nat. Commun.">
        <title>Thousands of microbial genomes shed light on interconnected biogeochemical processes in an aquifer system.</title>
        <authorList>
            <person name="Anantharaman K."/>
            <person name="Brown C.T."/>
            <person name="Hug L.A."/>
            <person name="Sharon I."/>
            <person name="Castelle C.J."/>
            <person name="Probst A.J."/>
            <person name="Thomas B.C."/>
            <person name="Singh A."/>
            <person name="Wilkins M.J."/>
            <person name="Karaoz U."/>
            <person name="Brodie E.L."/>
            <person name="Williams K.H."/>
            <person name="Hubbard S.S."/>
            <person name="Banfield J.F."/>
        </authorList>
    </citation>
    <scope>NUCLEOTIDE SEQUENCE [LARGE SCALE GENOMIC DNA]</scope>
</reference>
<keyword evidence="1" id="KW-0808">Transferase</keyword>
<dbReference type="Pfam" id="PF01467">
    <property type="entry name" value="CTP_transf_like"/>
    <property type="match status" value="1"/>
</dbReference>
<sequence length="152" mass="16726">MKKIVITSGYFNPLHIGHVNLMREAKKLGDFLVVIVNNDQQVKLKGSVPFMSEKERVEIIQDIKHVDAVFLSIDDYAEGSHAPISKSLEAVAQQYKGDIVFAKGGDRNSDNIPESEKKVCQKYGIRIINNVGGDKVQSSSMLLGGVIKAQKA</sequence>